<organism evidence="1 2">
    <name type="scientific">Leptospira alexanderi serovar Manhao 3 str. L 60</name>
    <dbReference type="NCBI Taxonomy" id="1049759"/>
    <lineage>
        <taxon>Bacteria</taxon>
        <taxon>Pseudomonadati</taxon>
        <taxon>Spirochaetota</taxon>
        <taxon>Spirochaetia</taxon>
        <taxon>Leptospirales</taxon>
        <taxon>Leptospiraceae</taxon>
        <taxon>Leptospira</taxon>
    </lineage>
</organism>
<sequence>MEESFNSIFKLIDEFSNQEKDVEEFCRKYEDLFNFKLEKSNLSEQTMQSLVKLFDRVVWYSPFLEERKKISGYLNEKEIIESILQCRNELGSDQSRSKTMVDYRVEYLCPVCGFELDFLPWEGLNPSFGICPCCGIQFGYTDATPEGEGKEQQARYRKWWISQGMPWQDYGVTDPPPNWDPKEQLKRIGIFL</sequence>
<evidence type="ECO:0000313" key="2">
    <source>
        <dbReference type="Proteomes" id="UP000018747"/>
    </source>
</evidence>
<dbReference type="Proteomes" id="UP000018747">
    <property type="component" value="Unassembled WGS sequence"/>
</dbReference>
<dbReference type="AlphaFoldDB" id="V6HTZ9"/>
<protein>
    <submittedName>
        <fullName evidence="1">Uncharacterized protein</fullName>
    </submittedName>
</protein>
<gene>
    <name evidence="1" type="ORF">LEP1GSC062_0135</name>
</gene>
<name>V6HTZ9_9LEPT</name>
<reference evidence="1" key="1">
    <citation type="submission" date="2013-05" db="EMBL/GenBank/DDBJ databases">
        <authorList>
            <person name="Harkins D.M."/>
            <person name="Durkin A.S."/>
            <person name="Brinkac L.M."/>
            <person name="Haft D.H."/>
            <person name="Selengut J.D."/>
            <person name="Sanka R."/>
            <person name="DePew J."/>
            <person name="Purushe J."/>
            <person name="Hartskeerl R.A."/>
            <person name="Ahmed A."/>
            <person name="van der Linden H."/>
            <person name="Goris M.G.A."/>
            <person name="Vinetz J.M."/>
            <person name="Sutton G.G."/>
            <person name="Nierman W.C."/>
            <person name="Fouts D.E."/>
        </authorList>
    </citation>
    <scope>NUCLEOTIDE SEQUENCE [LARGE SCALE GENOMIC DNA]</scope>
    <source>
        <strain evidence="1">L 60</strain>
    </source>
</reference>
<proteinExistence type="predicted"/>
<evidence type="ECO:0000313" key="1">
    <source>
        <dbReference type="EMBL" id="EQA60691.1"/>
    </source>
</evidence>
<keyword evidence="2" id="KW-1185">Reference proteome</keyword>
<comment type="caution">
    <text evidence="1">The sequence shown here is derived from an EMBL/GenBank/DDBJ whole genome shotgun (WGS) entry which is preliminary data.</text>
</comment>
<accession>V6HTZ9</accession>
<dbReference type="EMBL" id="AHMT02000054">
    <property type="protein sequence ID" value="EQA60691.1"/>
    <property type="molecule type" value="Genomic_DNA"/>
</dbReference>